<name>A0A1G8H851_9BACI</name>
<dbReference type="STRING" id="930129.SAMN05216352_104145"/>
<dbReference type="Gene3D" id="3.30.470.20">
    <property type="entry name" value="ATP-grasp fold, B domain"/>
    <property type="match status" value="1"/>
</dbReference>
<proteinExistence type="predicted"/>
<dbReference type="Pfam" id="PF08443">
    <property type="entry name" value="RimK"/>
    <property type="match status" value="1"/>
</dbReference>
<dbReference type="EMBL" id="FNDU01000004">
    <property type="protein sequence ID" value="SDI02680.1"/>
    <property type="molecule type" value="Genomic_DNA"/>
</dbReference>
<keyword evidence="1" id="KW-0067">ATP-binding</keyword>
<evidence type="ECO:0000313" key="4">
    <source>
        <dbReference type="Proteomes" id="UP000199017"/>
    </source>
</evidence>
<dbReference type="AlphaFoldDB" id="A0A1G8H851"/>
<accession>A0A1G8H851</accession>
<keyword evidence="4" id="KW-1185">Reference proteome</keyword>
<sequence length="264" mass="30258">MTNRPYLSMIQQSVAHDGITFEEITPDYLYKVKKGEKSFLMNDLEMGLNTSSSAKLAASKSGTYDVLASHDIKAIEHVFLLNKHSRFQASDPFQPAEDLFFTFNEKVVVKPDNGAQGKNVFKIDNLEKLKETLDYLFSLHVNVAVSPFYSSTFEYRVVTLYGTPKLFLKKERTNSWKHNLINGAASKHMEKERMPLLGEIAERASHALELNYCSVDILDTSHGLLVLEVNDQVMLENYLRDNPKEKENISEIYREAIHKRFETL</sequence>
<gene>
    <name evidence="3" type="ORF">SAMN05216352_104145</name>
</gene>
<dbReference type="PANTHER" id="PTHR21621">
    <property type="entry name" value="RIBOSOMAL PROTEIN S6 MODIFICATION PROTEIN"/>
    <property type="match status" value="1"/>
</dbReference>
<dbReference type="SUPFAM" id="SSF56059">
    <property type="entry name" value="Glutathione synthetase ATP-binding domain-like"/>
    <property type="match status" value="1"/>
</dbReference>
<evidence type="ECO:0000256" key="1">
    <source>
        <dbReference type="PROSITE-ProRule" id="PRU00409"/>
    </source>
</evidence>
<organism evidence="3 4">
    <name type="scientific">Alteribacillus bidgolensis</name>
    <dbReference type="NCBI Taxonomy" id="930129"/>
    <lineage>
        <taxon>Bacteria</taxon>
        <taxon>Bacillati</taxon>
        <taxon>Bacillota</taxon>
        <taxon>Bacilli</taxon>
        <taxon>Bacillales</taxon>
        <taxon>Bacillaceae</taxon>
        <taxon>Alteribacillus</taxon>
    </lineage>
</organism>
<protein>
    <submittedName>
        <fullName evidence="3">RimK-like ATP-grasp domain-containing protein</fullName>
    </submittedName>
</protein>
<dbReference type="PANTHER" id="PTHR21621:SF0">
    <property type="entry name" value="BETA-CITRYLGLUTAMATE SYNTHASE B-RELATED"/>
    <property type="match status" value="1"/>
</dbReference>
<dbReference type="GO" id="GO:0018169">
    <property type="term" value="F:ribosomal S6-glutamic acid ligase activity"/>
    <property type="evidence" value="ECO:0007669"/>
    <property type="project" value="TreeGrafter"/>
</dbReference>
<keyword evidence="1" id="KW-0547">Nucleotide-binding</keyword>
<dbReference type="GO" id="GO:0046872">
    <property type="term" value="F:metal ion binding"/>
    <property type="evidence" value="ECO:0007669"/>
    <property type="project" value="InterPro"/>
</dbReference>
<dbReference type="GO" id="GO:0005737">
    <property type="term" value="C:cytoplasm"/>
    <property type="evidence" value="ECO:0007669"/>
    <property type="project" value="TreeGrafter"/>
</dbReference>
<evidence type="ECO:0000259" key="2">
    <source>
        <dbReference type="PROSITE" id="PS50975"/>
    </source>
</evidence>
<dbReference type="GO" id="GO:0009432">
    <property type="term" value="P:SOS response"/>
    <property type="evidence" value="ECO:0007669"/>
    <property type="project" value="TreeGrafter"/>
</dbReference>
<reference evidence="3 4" key="1">
    <citation type="submission" date="2016-10" db="EMBL/GenBank/DDBJ databases">
        <authorList>
            <person name="de Groot N.N."/>
        </authorList>
    </citation>
    <scope>NUCLEOTIDE SEQUENCE [LARGE SCALE GENOMIC DNA]</scope>
    <source>
        <strain evidence="4">P4B,CCM 7963,CECT 7998,DSM 25260,IBRC-M 10614,KCTC 13821</strain>
    </source>
</reference>
<feature type="domain" description="ATP-grasp" evidence="2">
    <location>
        <begin position="64"/>
        <end position="258"/>
    </location>
</feature>
<dbReference type="PROSITE" id="PS50975">
    <property type="entry name" value="ATP_GRASP"/>
    <property type="match status" value="1"/>
</dbReference>
<dbReference type="Proteomes" id="UP000199017">
    <property type="component" value="Unassembled WGS sequence"/>
</dbReference>
<evidence type="ECO:0000313" key="3">
    <source>
        <dbReference type="EMBL" id="SDI02680.1"/>
    </source>
</evidence>
<dbReference type="InterPro" id="IPR011761">
    <property type="entry name" value="ATP-grasp"/>
</dbReference>
<dbReference type="InterPro" id="IPR013651">
    <property type="entry name" value="ATP-grasp_RimK-type"/>
</dbReference>
<dbReference type="RefSeq" id="WP_170031930.1">
    <property type="nucleotide sequence ID" value="NZ_FNDU01000004.1"/>
</dbReference>
<dbReference type="GO" id="GO:0005524">
    <property type="term" value="F:ATP binding"/>
    <property type="evidence" value="ECO:0007669"/>
    <property type="project" value="UniProtKB-UniRule"/>
</dbReference>